<organism evidence="9 10">
    <name type="scientific">Candidatus Coproplasma avicola</name>
    <dbReference type="NCBI Taxonomy" id="2840744"/>
    <lineage>
        <taxon>Bacteria</taxon>
        <taxon>Bacillati</taxon>
        <taxon>Bacillota</taxon>
        <taxon>Clostridia</taxon>
        <taxon>Eubacteriales</taxon>
        <taxon>Candidatus Coproplasma</taxon>
    </lineage>
</organism>
<evidence type="ECO:0000256" key="5">
    <source>
        <dbReference type="ARBA" id="ARBA00022989"/>
    </source>
</evidence>
<dbReference type="Gene3D" id="1.20.1250.20">
    <property type="entry name" value="MFS general substrate transporter like domains"/>
    <property type="match status" value="2"/>
</dbReference>
<comment type="subcellular location">
    <subcellularLocation>
        <location evidence="1">Cell membrane</location>
        <topology evidence="1">Multi-pass membrane protein</topology>
    </subcellularLocation>
</comment>
<dbReference type="EMBL" id="DVHK01000086">
    <property type="protein sequence ID" value="HIR67214.1"/>
    <property type="molecule type" value="Genomic_DNA"/>
</dbReference>
<evidence type="ECO:0000256" key="2">
    <source>
        <dbReference type="ARBA" id="ARBA00008335"/>
    </source>
</evidence>
<feature type="transmembrane region" description="Helical" evidence="7">
    <location>
        <begin position="306"/>
        <end position="324"/>
    </location>
</feature>
<evidence type="ECO:0000256" key="3">
    <source>
        <dbReference type="ARBA" id="ARBA00022448"/>
    </source>
</evidence>
<name>A0A9D1E6X3_9FIRM</name>
<dbReference type="InterPro" id="IPR020846">
    <property type="entry name" value="MFS_dom"/>
</dbReference>
<dbReference type="GO" id="GO:0022857">
    <property type="term" value="F:transmembrane transporter activity"/>
    <property type="evidence" value="ECO:0007669"/>
    <property type="project" value="InterPro"/>
</dbReference>
<evidence type="ECO:0000259" key="8">
    <source>
        <dbReference type="PROSITE" id="PS50850"/>
    </source>
</evidence>
<sequence length="395" mass="42196">MFGLLVAIIYLSFVSLGLPDSLLGSAWPVISAQFGSPVGYASILSVIIGAGTIVSSLLSDRLTKKFGTGLVTAVSVAMTAVALLLYSFATQFWMLALFAVPYGLGAGGVDAALNNYVALHLKSRHMSWLHCMWGVGASISPYIMSYAISGAGGWSRGYLIVSIIQMVLSAAIFISLPLWKKAEKLNIYSEPRAEGDKKPRAATVKLVDIVKIRGAVACFLCFFCYCALEQTTMLWASSYMIVHNGMTEEMAAMFGSLFFIGITVGRGLNGFLTFKFSDRALIRAGYVLIAVGVALVALPFSDVLTIIGFIVTGLGCAPVYPGIIHSTPALFGAEKSQAIIGMQMAFAYLGGLASPLFGAIAQATSTVYMPVYIAVFLAIMIAMHELMVWQTKKRA</sequence>
<comment type="caution">
    <text evidence="9">The sequence shown here is derived from an EMBL/GenBank/DDBJ whole genome shotgun (WGS) entry which is preliminary data.</text>
</comment>
<feature type="transmembrane region" description="Helical" evidence="7">
    <location>
        <begin position="345"/>
        <end position="363"/>
    </location>
</feature>
<dbReference type="PANTHER" id="PTHR23514">
    <property type="entry name" value="BYPASS OF STOP CODON PROTEIN 6"/>
    <property type="match status" value="1"/>
</dbReference>
<dbReference type="GO" id="GO:0005886">
    <property type="term" value="C:plasma membrane"/>
    <property type="evidence" value="ECO:0007669"/>
    <property type="project" value="UniProtKB-SubCell"/>
</dbReference>
<gene>
    <name evidence="9" type="ORF">IAB94_04080</name>
</gene>
<evidence type="ECO:0000256" key="6">
    <source>
        <dbReference type="ARBA" id="ARBA00023136"/>
    </source>
</evidence>
<evidence type="ECO:0000256" key="4">
    <source>
        <dbReference type="ARBA" id="ARBA00022692"/>
    </source>
</evidence>
<dbReference type="InterPro" id="IPR011701">
    <property type="entry name" value="MFS"/>
</dbReference>
<keyword evidence="3" id="KW-0813">Transport</keyword>
<feature type="transmembrane region" description="Helical" evidence="7">
    <location>
        <begin position="280"/>
        <end position="300"/>
    </location>
</feature>
<feature type="transmembrane region" description="Helical" evidence="7">
    <location>
        <begin position="92"/>
        <end position="113"/>
    </location>
</feature>
<feature type="domain" description="Major facilitator superfamily (MFS) profile" evidence="8">
    <location>
        <begin position="5"/>
        <end position="392"/>
    </location>
</feature>
<proteinExistence type="inferred from homology"/>
<feature type="transmembrane region" description="Helical" evidence="7">
    <location>
        <begin position="157"/>
        <end position="179"/>
    </location>
</feature>
<dbReference type="PROSITE" id="PS50850">
    <property type="entry name" value="MFS"/>
    <property type="match status" value="1"/>
</dbReference>
<feature type="transmembrane region" description="Helical" evidence="7">
    <location>
        <begin position="215"/>
        <end position="238"/>
    </location>
</feature>
<dbReference type="AlphaFoldDB" id="A0A9D1E6X3"/>
<keyword evidence="4 7" id="KW-0812">Transmembrane</keyword>
<dbReference type="Proteomes" id="UP000823913">
    <property type="component" value="Unassembled WGS sequence"/>
</dbReference>
<protein>
    <submittedName>
        <fullName evidence="9">MFS transporter</fullName>
    </submittedName>
</protein>
<keyword evidence="6 7" id="KW-0472">Membrane</keyword>
<feature type="transmembrane region" description="Helical" evidence="7">
    <location>
        <begin position="66"/>
        <end position="86"/>
    </location>
</feature>
<dbReference type="InterPro" id="IPR051788">
    <property type="entry name" value="MFS_Transporter"/>
</dbReference>
<feature type="transmembrane region" description="Helical" evidence="7">
    <location>
        <begin position="125"/>
        <end position="145"/>
    </location>
</feature>
<dbReference type="PANTHER" id="PTHR23514:SF3">
    <property type="entry name" value="BYPASS OF STOP CODON PROTEIN 6"/>
    <property type="match status" value="1"/>
</dbReference>
<dbReference type="Pfam" id="PF07690">
    <property type="entry name" value="MFS_1"/>
    <property type="match status" value="1"/>
</dbReference>
<feature type="transmembrane region" description="Helical" evidence="7">
    <location>
        <begin position="40"/>
        <end position="59"/>
    </location>
</feature>
<feature type="transmembrane region" description="Helical" evidence="7">
    <location>
        <begin position="369"/>
        <end position="389"/>
    </location>
</feature>
<dbReference type="InterPro" id="IPR036259">
    <property type="entry name" value="MFS_trans_sf"/>
</dbReference>
<comment type="similarity">
    <text evidence="2">Belongs to the major facilitator superfamily.</text>
</comment>
<reference evidence="9" key="2">
    <citation type="journal article" date="2021" name="PeerJ">
        <title>Extensive microbial diversity within the chicken gut microbiome revealed by metagenomics and culture.</title>
        <authorList>
            <person name="Gilroy R."/>
            <person name="Ravi A."/>
            <person name="Getino M."/>
            <person name="Pursley I."/>
            <person name="Horton D.L."/>
            <person name="Alikhan N.F."/>
            <person name="Baker D."/>
            <person name="Gharbi K."/>
            <person name="Hall N."/>
            <person name="Watson M."/>
            <person name="Adriaenssens E.M."/>
            <person name="Foster-Nyarko E."/>
            <person name="Jarju S."/>
            <person name="Secka A."/>
            <person name="Antonio M."/>
            <person name="Oren A."/>
            <person name="Chaudhuri R.R."/>
            <person name="La Ragione R."/>
            <person name="Hildebrand F."/>
            <person name="Pallen M.J."/>
        </authorList>
    </citation>
    <scope>NUCLEOTIDE SEQUENCE</scope>
    <source>
        <strain evidence="9">ChiW16-3235</strain>
    </source>
</reference>
<evidence type="ECO:0000313" key="10">
    <source>
        <dbReference type="Proteomes" id="UP000823913"/>
    </source>
</evidence>
<dbReference type="SUPFAM" id="SSF103473">
    <property type="entry name" value="MFS general substrate transporter"/>
    <property type="match status" value="1"/>
</dbReference>
<feature type="transmembrane region" description="Helical" evidence="7">
    <location>
        <begin position="250"/>
        <end position="268"/>
    </location>
</feature>
<reference evidence="9" key="1">
    <citation type="submission" date="2020-10" db="EMBL/GenBank/DDBJ databases">
        <authorList>
            <person name="Gilroy R."/>
        </authorList>
    </citation>
    <scope>NUCLEOTIDE SEQUENCE</scope>
    <source>
        <strain evidence="9">ChiW16-3235</strain>
    </source>
</reference>
<evidence type="ECO:0000256" key="1">
    <source>
        <dbReference type="ARBA" id="ARBA00004651"/>
    </source>
</evidence>
<keyword evidence="5 7" id="KW-1133">Transmembrane helix</keyword>
<accession>A0A9D1E6X3</accession>
<evidence type="ECO:0000313" key="9">
    <source>
        <dbReference type="EMBL" id="HIR67214.1"/>
    </source>
</evidence>
<evidence type="ECO:0000256" key="7">
    <source>
        <dbReference type="SAM" id="Phobius"/>
    </source>
</evidence>